<protein>
    <submittedName>
        <fullName evidence="1">DUF2634 domain-containing protein</fullName>
    </submittedName>
</protein>
<dbReference type="EMBL" id="JBHUME010000012">
    <property type="protein sequence ID" value="MFD2614503.1"/>
    <property type="molecule type" value="Genomic_DNA"/>
</dbReference>
<comment type="caution">
    <text evidence="1">The sequence shown here is derived from an EMBL/GenBank/DDBJ whole genome shotgun (WGS) entry which is preliminary data.</text>
</comment>
<dbReference type="InterPro" id="IPR020288">
    <property type="entry name" value="Sheath_initiator"/>
</dbReference>
<sequence length="142" mass="16355">MSLPEIAQLEYEVPETTASNTVHMIYDWDFEKNDFKLKDGKLVELTGLDYIKIWIQKALRTKKDEGIYAGTGYGSEHHSMIGLNLHPDLSRSEYERMIQEALLQNDAIIAVENFTFTQEGSRMTAEFFVSSIYGESKEEVMF</sequence>
<accession>A0ABW5PIM8</accession>
<evidence type="ECO:0000313" key="1">
    <source>
        <dbReference type="EMBL" id="MFD2614503.1"/>
    </source>
</evidence>
<dbReference type="RefSeq" id="WP_377605431.1">
    <property type="nucleotide sequence ID" value="NZ_JBHUME010000012.1"/>
</dbReference>
<proteinExistence type="predicted"/>
<keyword evidence="2" id="KW-1185">Reference proteome</keyword>
<dbReference type="Proteomes" id="UP001597541">
    <property type="component" value="Unassembled WGS sequence"/>
</dbReference>
<dbReference type="Pfam" id="PF10934">
    <property type="entry name" value="Sheath_initiator"/>
    <property type="match status" value="1"/>
</dbReference>
<gene>
    <name evidence="1" type="ORF">ACFSUF_18990</name>
</gene>
<reference evidence="2" key="1">
    <citation type="journal article" date="2019" name="Int. J. Syst. Evol. Microbiol.">
        <title>The Global Catalogue of Microorganisms (GCM) 10K type strain sequencing project: providing services to taxonomists for standard genome sequencing and annotation.</title>
        <authorList>
            <consortium name="The Broad Institute Genomics Platform"/>
            <consortium name="The Broad Institute Genome Sequencing Center for Infectious Disease"/>
            <person name="Wu L."/>
            <person name="Ma J."/>
        </authorList>
    </citation>
    <scope>NUCLEOTIDE SEQUENCE [LARGE SCALE GENOMIC DNA]</scope>
    <source>
        <strain evidence="2">KCTC 3950</strain>
    </source>
</reference>
<organism evidence="1 2">
    <name type="scientific">Paenibacillus gansuensis</name>
    <dbReference type="NCBI Taxonomy" id="306542"/>
    <lineage>
        <taxon>Bacteria</taxon>
        <taxon>Bacillati</taxon>
        <taxon>Bacillota</taxon>
        <taxon>Bacilli</taxon>
        <taxon>Bacillales</taxon>
        <taxon>Paenibacillaceae</taxon>
        <taxon>Paenibacillus</taxon>
    </lineage>
</organism>
<name>A0ABW5PIM8_9BACL</name>
<evidence type="ECO:0000313" key="2">
    <source>
        <dbReference type="Proteomes" id="UP001597541"/>
    </source>
</evidence>